<dbReference type="SUPFAM" id="SSF53300">
    <property type="entry name" value="vWA-like"/>
    <property type="match status" value="1"/>
</dbReference>
<dbReference type="AlphaFoldDB" id="A0A1G9UEY5"/>
<dbReference type="Pfam" id="PF01882">
    <property type="entry name" value="DUF58"/>
    <property type="match status" value="1"/>
</dbReference>
<dbReference type="InterPro" id="IPR036465">
    <property type="entry name" value="vWFA_dom_sf"/>
</dbReference>
<gene>
    <name evidence="2" type="ORF">SAMN05216244_2992</name>
</gene>
<sequence length="425" mass="48666">MYGLFSLAMTLLAIGGIAWSYLAMCNVLFLAVSLLDLLLTPGKRDLSFTREMPEEMERGIRYTITIQVENRSHRSAVFRMIDRIPAVFDRPFPLTGRIEAENAVRVNYQTTANERGKYRIDKLYVRYSGMLGLWEKQVTPEIEGTIRVIPDLTATKQYLEGAQQFLLYEGMTVRKRQRGQGEFDKIRSYVVGDDPRMINWRQTAKLQEVMTNEYQPEHGKYVAILIDCGRMMGAELQTGNRLEKALEAAMTVAAAALQNGDHVSVVGFSKDIQVYVPPEKGMAHLQTILHAIYNLQVEASESNYAAVLQYLQSRQKKRSMILLFSDITAFLQEESGLVYLKRLRQRHLFFMIGIEDETMRTRATQSSDDVRQAMVKSIAQKQLLYTKQQKTKWERQGLSLVETEEERLAASAVSQYMDVINRGLL</sequence>
<reference evidence="3" key="1">
    <citation type="submission" date="2016-10" db="EMBL/GenBank/DDBJ databases">
        <authorList>
            <person name="Varghese N."/>
            <person name="Submissions S."/>
        </authorList>
    </citation>
    <scope>NUCLEOTIDE SEQUENCE [LARGE SCALE GENOMIC DNA]</scope>
    <source>
        <strain evidence="3">CGMCC 1.6199</strain>
    </source>
</reference>
<dbReference type="Gene3D" id="3.40.50.410">
    <property type="entry name" value="von Willebrand factor, type A domain"/>
    <property type="match status" value="1"/>
</dbReference>
<dbReference type="SMART" id="SM00327">
    <property type="entry name" value="VWA"/>
    <property type="match status" value="1"/>
</dbReference>
<protein>
    <submittedName>
        <fullName evidence="2">Uncharacterized conserved protein, DUF58 family, contains vWF domain</fullName>
    </submittedName>
</protein>
<evidence type="ECO:0000259" key="1">
    <source>
        <dbReference type="SMART" id="SM00327"/>
    </source>
</evidence>
<feature type="domain" description="VWFA" evidence="1">
    <location>
        <begin position="219"/>
        <end position="379"/>
    </location>
</feature>
<dbReference type="Proteomes" id="UP000182347">
    <property type="component" value="Unassembled WGS sequence"/>
</dbReference>
<evidence type="ECO:0000313" key="2">
    <source>
        <dbReference type="EMBL" id="SDM58517.1"/>
    </source>
</evidence>
<dbReference type="STRING" id="482461.SAMN05216244_2992"/>
<dbReference type="RefSeq" id="WP_083334862.1">
    <property type="nucleotide sequence ID" value="NZ_FNHF01000003.1"/>
</dbReference>
<dbReference type="OrthoDB" id="9778037at2"/>
<dbReference type="EMBL" id="FNHF01000003">
    <property type="protein sequence ID" value="SDM58517.1"/>
    <property type="molecule type" value="Genomic_DNA"/>
</dbReference>
<name>A0A1G9UEY5_9BACI</name>
<dbReference type="PANTHER" id="PTHR33608:SF3">
    <property type="entry name" value="SLR2013 PROTEIN"/>
    <property type="match status" value="1"/>
</dbReference>
<accession>A0A1G9UEY5</accession>
<dbReference type="InterPro" id="IPR002035">
    <property type="entry name" value="VWF_A"/>
</dbReference>
<dbReference type="PANTHER" id="PTHR33608">
    <property type="entry name" value="BLL2464 PROTEIN"/>
    <property type="match status" value="1"/>
</dbReference>
<keyword evidence="3" id="KW-1185">Reference proteome</keyword>
<dbReference type="InterPro" id="IPR002881">
    <property type="entry name" value="DUF58"/>
</dbReference>
<evidence type="ECO:0000313" key="3">
    <source>
        <dbReference type="Proteomes" id="UP000182347"/>
    </source>
</evidence>
<proteinExistence type="predicted"/>
<organism evidence="2 3">
    <name type="scientific">Sediminibacillus halophilus</name>
    <dbReference type="NCBI Taxonomy" id="482461"/>
    <lineage>
        <taxon>Bacteria</taxon>
        <taxon>Bacillati</taxon>
        <taxon>Bacillota</taxon>
        <taxon>Bacilli</taxon>
        <taxon>Bacillales</taxon>
        <taxon>Bacillaceae</taxon>
        <taxon>Sediminibacillus</taxon>
    </lineage>
</organism>